<feature type="non-terminal residue" evidence="1">
    <location>
        <position position="407"/>
    </location>
</feature>
<evidence type="ECO:0000313" key="1">
    <source>
        <dbReference type="EMBL" id="EGZ10104.1"/>
    </source>
</evidence>
<dbReference type="AlphaFoldDB" id="G5A364"/>
<dbReference type="STRING" id="1094619.G5A364"/>
<protein>
    <submittedName>
        <fullName evidence="1">Uncharacterized protein</fullName>
    </submittedName>
</protein>
<dbReference type="InParanoid" id="G5A364"/>
<evidence type="ECO:0000313" key="2">
    <source>
        <dbReference type="Proteomes" id="UP000002640"/>
    </source>
</evidence>
<gene>
    <name evidence="1" type="ORF">PHYSODRAFT_521906</name>
</gene>
<proteinExistence type="predicted"/>
<dbReference type="Proteomes" id="UP000002640">
    <property type="component" value="Unassembled WGS sequence"/>
</dbReference>
<dbReference type="KEGG" id="psoj:PHYSODRAFT_521906"/>
<accession>G5A364</accession>
<dbReference type="PANTHER" id="PTHR33266">
    <property type="entry name" value="CHROMOSOME 15, WHOLE GENOME SHOTGUN SEQUENCE"/>
    <property type="match status" value="1"/>
</dbReference>
<dbReference type="RefSeq" id="XP_009534965.1">
    <property type="nucleotide sequence ID" value="XM_009536670.1"/>
</dbReference>
<dbReference type="EMBL" id="JH159159">
    <property type="protein sequence ID" value="EGZ10104.1"/>
    <property type="molecule type" value="Genomic_DNA"/>
</dbReference>
<dbReference type="PANTHER" id="PTHR33266:SF1">
    <property type="entry name" value="F-BOX DOMAIN-CONTAINING PROTEIN"/>
    <property type="match status" value="1"/>
</dbReference>
<sequence>MSRRGTNRDETRTVDEIVRALLTQKLSTPLDTDSKSLDVSNFLAIRILSSYGLAGLRVLLQTRIEAVYAPNQLVASEVAQHSAAQVHSALKSSLWHNEKVHLRQSLLISFAEMDYLGDADERFIRYLQRCWAVYQQGNEVQLAPCTTVVQSSGFGKSRLLYQLARQTIDREELGMRVLYICTRLHKSSGFPEATVNLRSMLFESGQTQQKLSRQLEAIYHYAQQNWSTVGYEWIELFTNPFADRPTEQKLTGVKADTMFGIASLLCRLGLRPRFTPSLASRAVERFMAVLAYVSRDYDGLVSAYTSDPVLALGAADLWHVWGPFDGKSSLSECVLPQLKNLLVQEVLDVDKTDELVARVVLLLAVDLCVVTWKSRWAGWKMGFSHFIQLTLEPTEQTLWFLLGRHAA</sequence>
<reference evidence="1 2" key="1">
    <citation type="journal article" date="2006" name="Science">
        <title>Phytophthora genome sequences uncover evolutionary origins and mechanisms of pathogenesis.</title>
        <authorList>
            <person name="Tyler B.M."/>
            <person name="Tripathy S."/>
            <person name="Zhang X."/>
            <person name="Dehal P."/>
            <person name="Jiang R.H."/>
            <person name="Aerts A."/>
            <person name="Arredondo F.D."/>
            <person name="Baxter L."/>
            <person name="Bensasson D."/>
            <person name="Beynon J.L."/>
            <person name="Chapman J."/>
            <person name="Damasceno C.M."/>
            <person name="Dorrance A.E."/>
            <person name="Dou D."/>
            <person name="Dickerman A.W."/>
            <person name="Dubchak I.L."/>
            <person name="Garbelotto M."/>
            <person name="Gijzen M."/>
            <person name="Gordon S.G."/>
            <person name="Govers F."/>
            <person name="Grunwald N.J."/>
            <person name="Huang W."/>
            <person name="Ivors K.L."/>
            <person name="Jones R.W."/>
            <person name="Kamoun S."/>
            <person name="Krampis K."/>
            <person name="Lamour K.H."/>
            <person name="Lee M.K."/>
            <person name="McDonald W.H."/>
            <person name="Medina M."/>
            <person name="Meijer H.J."/>
            <person name="Nordberg E.K."/>
            <person name="Maclean D.J."/>
            <person name="Ospina-Giraldo M.D."/>
            <person name="Morris P.F."/>
            <person name="Phuntumart V."/>
            <person name="Putnam N.H."/>
            <person name="Rash S."/>
            <person name="Rose J.K."/>
            <person name="Sakihama Y."/>
            <person name="Salamov A.A."/>
            <person name="Savidor A."/>
            <person name="Scheuring C.F."/>
            <person name="Smith B.M."/>
            <person name="Sobral B.W."/>
            <person name="Terry A."/>
            <person name="Torto-Alalibo T.A."/>
            <person name="Win J."/>
            <person name="Xu Z."/>
            <person name="Zhang H."/>
            <person name="Grigoriev I.V."/>
            <person name="Rokhsar D.S."/>
            <person name="Boore J.L."/>
        </authorList>
    </citation>
    <scope>NUCLEOTIDE SEQUENCE [LARGE SCALE GENOMIC DNA]</scope>
    <source>
        <strain evidence="1 2">P6497</strain>
    </source>
</reference>
<name>G5A364_PHYSP</name>
<dbReference type="GeneID" id="20660453"/>
<organism evidence="1 2">
    <name type="scientific">Phytophthora sojae (strain P6497)</name>
    <name type="common">Soybean stem and root rot agent</name>
    <name type="synonym">Phytophthora megasperma f. sp. glycines</name>
    <dbReference type="NCBI Taxonomy" id="1094619"/>
    <lineage>
        <taxon>Eukaryota</taxon>
        <taxon>Sar</taxon>
        <taxon>Stramenopiles</taxon>
        <taxon>Oomycota</taxon>
        <taxon>Peronosporomycetes</taxon>
        <taxon>Peronosporales</taxon>
        <taxon>Peronosporaceae</taxon>
        <taxon>Phytophthora</taxon>
    </lineage>
</organism>
<dbReference type="OMA" id="NDSFINW"/>
<keyword evidence="2" id="KW-1185">Reference proteome</keyword>